<dbReference type="PANTHER" id="PTHR21248:SF23">
    <property type="entry name" value="CARDIOLIPIN SYNTHASE B"/>
    <property type="match status" value="1"/>
</dbReference>
<dbReference type="Gene3D" id="3.30.870.10">
    <property type="entry name" value="Endonuclease Chain A"/>
    <property type="match status" value="1"/>
</dbReference>
<keyword evidence="3" id="KW-1185">Reference proteome</keyword>
<dbReference type="PANTHER" id="PTHR21248">
    <property type="entry name" value="CARDIOLIPIN SYNTHASE"/>
    <property type="match status" value="1"/>
</dbReference>
<evidence type="ECO:0000313" key="2">
    <source>
        <dbReference type="EMBL" id="TWH16812.1"/>
    </source>
</evidence>
<dbReference type="InterPro" id="IPR001736">
    <property type="entry name" value="PLipase_D/transphosphatidylase"/>
</dbReference>
<sequence length="215" mass="23158">MSGGLSCWQPGNAVRLLENGEGYYARAFAAIEAARSEILLETFILFEDEVGQALHARLVDAARRGVRVSVLVDGYGSPGFSAAFVAALAEAGVVLRSYDPGPQPLGIRLNVFRRMHRKLLVVDGTVAFVGGINYSADHLLHTGPDSKQDYAVEVRGPVVAEIHRFVAAQAGEAPAPATTPAAPVVVRDNDRHRTDIEQAYRAAFRAARKRILLAN</sequence>
<gene>
    <name evidence="2" type="ORF">L613_001100000010</name>
</gene>
<dbReference type="RefSeq" id="WP_147208087.1">
    <property type="nucleotide sequence ID" value="NZ_VLJS01000013.1"/>
</dbReference>
<accession>A0A562E405</accession>
<dbReference type="OrthoDB" id="9762009at2"/>
<dbReference type="InterPro" id="IPR025202">
    <property type="entry name" value="PLD-like_dom"/>
</dbReference>
<dbReference type="GO" id="GO:0016020">
    <property type="term" value="C:membrane"/>
    <property type="evidence" value="ECO:0007669"/>
    <property type="project" value="TreeGrafter"/>
</dbReference>
<proteinExistence type="predicted"/>
<organism evidence="2 3">
    <name type="scientific">Pseudoxanthomonas taiwanensis J19</name>
    <dbReference type="NCBI Taxonomy" id="935569"/>
    <lineage>
        <taxon>Bacteria</taxon>
        <taxon>Pseudomonadati</taxon>
        <taxon>Pseudomonadota</taxon>
        <taxon>Gammaproteobacteria</taxon>
        <taxon>Lysobacterales</taxon>
        <taxon>Lysobacteraceae</taxon>
        <taxon>Pseudoxanthomonas</taxon>
    </lineage>
</organism>
<dbReference type="CDD" id="cd09110">
    <property type="entry name" value="PLDc_CLS_1"/>
    <property type="match status" value="1"/>
</dbReference>
<feature type="non-terminal residue" evidence="2">
    <location>
        <position position="215"/>
    </location>
</feature>
<evidence type="ECO:0000259" key="1">
    <source>
        <dbReference type="PROSITE" id="PS50035"/>
    </source>
</evidence>
<comment type="caution">
    <text evidence="2">The sequence shown here is derived from an EMBL/GenBank/DDBJ whole genome shotgun (WGS) entry which is preliminary data.</text>
</comment>
<dbReference type="SUPFAM" id="SSF56024">
    <property type="entry name" value="Phospholipase D/nuclease"/>
    <property type="match status" value="1"/>
</dbReference>
<dbReference type="GO" id="GO:0032049">
    <property type="term" value="P:cardiolipin biosynthetic process"/>
    <property type="evidence" value="ECO:0007669"/>
    <property type="project" value="UniProtKB-ARBA"/>
</dbReference>
<name>A0A562E405_9GAMM</name>
<dbReference type="SMART" id="SM00155">
    <property type="entry name" value="PLDc"/>
    <property type="match status" value="1"/>
</dbReference>
<protein>
    <submittedName>
        <fullName evidence="2">Cardiolipin synthase</fullName>
    </submittedName>
</protein>
<dbReference type="Pfam" id="PF13091">
    <property type="entry name" value="PLDc_2"/>
    <property type="match status" value="1"/>
</dbReference>
<reference evidence="2 3" key="1">
    <citation type="submission" date="2019-07" db="EMBL/GenBank/DDBJ databases">
        <title>Genome sequencing of lignin-degrading bacterial isolates.</title>
        <authorList>
            <person name="Gladden J."/>
        </authorList>
    </citation>
    <scope>NUCLEOTIDE SEQUENCE [LARGE SCALE GENOMIC DNA]</scope>
    <source>
        <strain evidence="2 3">J19</strain>
    </source>
</reference>
<dbReference type="Proteomes" id="UP000321583">
    <property type="component" value="Unassembled WGS sequence"/>
</dbReference>
<feature type="domain" description="PLD phosphodiesterase" evidence="1">
    <location>
        <begin position="111"/>
        <end position="138"/>
    </location>
</feature>
<dbReference type="GO" id="GO:0008808">
    <property type="term" value="F:cardiolipin synthase activity"/>
    <property type="evidence" value="ECO:0007669"/>
    <property type="project" value="TreeGrafter"/>
</dbReference>
<evidence type="ECO:0000313" key="3">
    <source>
        <dbReference type="Proteomes" id="UP000321583"/>
    </source>
</evidence>
<dbReference type="EMBL" id="VLJS01000013">
    <property type="protein sequence ID" value="TWH16812.1"/>
    <property type="molecule type" value="Genomic_DNA"/>
</dbReference>
<dbReference type="PROSITE" id="PS50035">
    <property type="entry name" value="PLD"/>
    <property type="match status" value="1"/>
</dbReference>
<dbReference type="AlphaFoldDB" id="A0A562E405"/>
<dbReference type="NCBIfam" id="NF008427">
    <property type="entry name" value="PRK11263.1"/>
    <property type="match status" value="1"/>
</dbReference>